<dbReference type="InterPro" id="IPR033469">
    <property type="entry name" value="CYTH-like_dom_sf"/>
</dbReference>
<sequence>MRNVEIKAKVSDIEELRCKAKILSNSEGTIIKQNDTFYVSSKGRLKLRKFEYGDAELIYYDRPDTEGPKLSSYEKSPIPSGSVPSLDAVLTQALGVSGMVKKTRHLFLVGQTRVHVDEVEGLGDFMELEVVLNANQSIEEGQEIALTLMKSLGIEESDLLSGAYKDLM</sequence>
<evidence type="ECO:0000313" key="2">
    <source>
        <dbReference type="EMBL" id="KAK9709100.1"/>
    </source>
</evidence>
<evidence type="ECO:0000313" key="3">
    <source>
        <dbReference type="Proteomes" id="UP001458880"/>
    </source>
</evidence>
<comment type="caution">
    <text evidence="2">The sequence shown here is derived from an EMBL/GenBank/DDBJ whole genome shotgun (WGS) entry which is preliminary data.</text>
</comment>
<dbReference type="CDD" id="cd07890">
    <property type="entry name" value="CYTH-like_AC_IV-like"/>
    <property type="match status" value="1"/>
</dbReference>
<dbReference type="EMBL" id="JASPKY010000317">
    <property type="protein sequence ID" value="KAK9709100.1"/>
    <property type="molecule type" value="Genomic_DNA"/>
</dbReference>
<dbReference type="GO" id="GO:0016462">
    <property type="term" value="F:pyrophosphatase activity"/>
    <property type="evidence" value="ECO:0007669"/>
    <property type="project" value="UniProtKB-ARBA"/>
</dbReference>
<name>A0AAW1JX41_POPJA</name>
<protein>
    <submittedName>
        <fullName evidence="2">CYTH domain</fullName>
    </submittedName>
</protein>
<dbReference type="Pfam" id="PF01928">
    <property type="entry name" value="CYTH"/>
    <property type="match status" value="1"/>
</dbReference>
<dbReference type="InterPro" id="IPR008173">
    <property type="entry name" value="Adenylyl_cyclase_CyaB"/>
</dbReference>
<reference evidence="2 3" key="1">
    <citation type="journal article" date="2024" name="BMC Genomics">
        <title>De novo assembly and annotation of Popillia japonica's genome with initial clues to its potential as an invasive pest.</title>
        <authorList>
            <person name="Cucini C."/>
            <person name="Boschi S."/>
            <person name="Funari R."/>
            <person name="Cardaioli E."/>
            <person name="Iannotti N."/>
            <person name="Marturano G."/>
            <person name="Paoli F."/>
            <person name="Bruttini M."/>
            <person name="Carapelli A."/>
            <person name="Frati F."/>
            <person name="Nardi F."/>
        </authorList>
    </citation>
    <scope>NUCLEOTIDE SEQUENCE [LARGE SCALE GENOMIC DNA]</scope>
    <source>
        <strain evidence="2">DMR45628</strain>
    </source>
</reference>
<dbReference type="InterPro" id="IPR023577">
    <property type="entry name" value="CYTH_domain"/>
</dbReference>
<keyword evidence="3" id="KW-1185">Reference proteome</keyword>
<organism evidence="2 3">
    <name type="scientific">Popillia japonica</name>
    <name type="common">Japanese beetle</name>
    <dbReference type="NCBI Taxonomy" id="7064"/>
    <lineage>
        <taxon>Eukaryota</taxon>
        <taxon>Metazoa</taxon>
        <taxon>Ecdysozoa</taxon>
        <taxon>Arthropoda</taxon>
        <taxon>Hexapoda</taxon>
        <taxon>Insecta</taxon>
        <taxon>Pterygota</taxon>
        <taxon>Neoptera</taxon>
        <taxon>Endopterygota</taxon>
        <taxon>Coleoptera</taxon>
        <taxon>Polyphaga</taxon>
        <taxon>Scarabaeiformia</taxon>
        <taxon>Scarabaeidae</taxon>
        <taxon>Rutelinae</taxon>
        <taxon>Popillia</taxon>
    </lineage>
</organism>
<evidence type="ECO:0000259" key="1">
    <source>
        <dbReference type="PROSITE" id="PS51707"/>
    </source>
</evidence>
<proteinExistence type="predicted"/>
<accession>A0AAW1JX41</accession>
<dbReference type="SUPFAM" id="SSF55154">
    <property type="entry name" value="CYTH-like phosphatases"/>
    <property type="match status" value="1"/>
</dbReference>
<dbReference type="SMART" id="SM01118">
    <property type="entry name" value="CYTH"/>
    <property type="match status" value="1"/>
</dbReference>
<dbReference type="PROSITE" id="PS51707">
    <property type="entry name" value="CYTH"/>
    <property type="match status" value="1"/>
</dbReference>
<dbReference type="Gene3D" id="2.40.320.10">
    <property type="entry name" value="Hypothetical Protein Pfu-838710-001"/>
    <property type="match status" value="1"/>
</dbReference>
<dbReference type="Proteomes" id="UP001458880">
    <property type="component" value="Unassembled WGS sequence"/>
</dbReference>
<gene>
    <name evidence="2" type="ORF">QE152_g26825</name>
</gene>
<feature type="domain" description="CYTH" evidence="1">
    <location>
        <begin position="1"/>
        <end position="168"/>
    </location>
</feature>
<dbReference type="PANTHER" id="PTHR21028:SF2">
    <property type="entry name" value="CYTH DOMAIN-CONTAINING PROTEIN"/>
    <property type="match status" value="1"/>
</dbReference>
<dbReference type="AlphaFoldDB" id="A0AAW1JX41"/>
<dbReference type="PANTHER" id="PTHR21028">
    <property type="entry name" value="SI:CH211-156B7.4"/>
    <property type="match status" value="1"/>
</dbReference>